<protein>
    <submittedName>
        <fullName evidence="2">Uncharacterized protein</fullName>
    </submittedName>
</protein>
<organism evidence="2 3">
    <name type="scientific">Prorocentrum cordatum</name>
    <dbReference type="NCBI Taxonomy" id="2364126"/>
    <lineage>
        <taxon>Eukaryota</taxon>
        <taxon>Sar</taxon>
        <taxon>Alveolata</taxon>
        <taxon>Dinophyceae</taxon>
        <taxon>Prorocentrales</taxon>
        <taxon>Prorocentraceae</taxon>
        <taxon>Prorocentrum</taxon>
    </lineage>
</organism>
<evidence type="ECO:0000313" key="3">
    <source>
        <dbReference type="Proteomes" id="UP001189429"/>
    </source>
</evidence>
<sequence length="135" mass="14525">MMDRKTLASCFSDTASLKTKNTFLDCQSPWIDYVKVDERPKSDPTSDFSSCSVSEHSQSSAGPGGFEMLRLSKRDRNVTESSSRSDQSSSTGNRLVRRSQGPQPPSEGGGPDSSEGDSQARRPQRRSGAACSGSP</sequence>
<dbReference type="EMBL" id="CAUYUJ010008180">
    <property type="protein sequence ID" value="CAK0823107.1"/>
    <property type="molecule type" value="Genomic_DNA"/>
</dbReference>
<name>A0ABN9RX38_9DINO</name>
<dbReference type="Proteomes" id="UP001189429">
    <property type="component" value="Unassembled WGS sequence"/>
</dbReference>
<feature type="region of interest" description="Disordered" evidence="1">
    <location>
        <begin position="37"/>
        <end position="135"/>
    </location>
</feature>
<feature type="compositionally biased region" description="Low complexity" evidence="1">
    <location>
        <begin position="49"/>
        <end position="60"/>
    </location>
</feature>
<proteinExistence type="predicted"/>
<keyword evidence="3" id="KW-1185">Reference proteome</keyword>
<feature type="compositionally biased region" description="Low complexity" evidence="1">
    <location>
        <begin position="81"/>
        <end position="90"/>
    </location>
</feature>
<evidence type="ECO:0000256" key="1">
    <source>
        <dbReference type="SAM" id="MobiDB-lite"/>
    </source>
</evidence>
<reference evidence="2" key="1">
    <citation type="submission" date="2023-10" db="EMBL/GenBank/DDBJ databases">
        <authorList>
            <person name="Chen Y."/>
            <person name="Shah S."/>
            <person name="Dougan E. K."/>
            <person name="Thang M."/>
            <person name="Chan C."/>
        </authorList>
    </citation>
    <scope>NUCLEOTIDE SEQUENCE [LARGE SCALE GENOMIC DNA]</scope>
</reference>
<gene>
    <name evidence="2" type="ORF">PCOR1329_LOCUS23952</name>
</gene>
<evidence type="ECO:0000313" key="2">
    <source>
        <dbReference type="EMBL" id="CAK0823107.1"/>
    </source>
</evidence>
<comment type="caution">
    <text evidence="2">The sequence shown here is derived from an EMBL/GenBank/DDBJ whole genome shotgun (WGS) entry which is preliminary data.</text>
</comment>
<accession>A0ABN9RX38</accession>